<name>A0ABR0SZ79_9HYPO</name>
<evidence type="ECO:0000256" key="1">
    <source>
        <dbReference type="SAM" id="MobiDB-lite"/>
    </source>
</evidence>
<organism evidence="2 3">
    <name type="scientific">Cladobotryum mycophilum</name>
    <dbReference type="NCBI Taxonomy" id="491253"/>
    <lineage>
        <taxon>Eukaryota</taxon>
        <taxon>Fungi</taxon>
        <taxon>Dikarya</taxon>
        <taxon>Ascomycota</taxon>
        <taxon>Pezizomycotina</taxon>
        <taxon>Sordariomycetes</taxon>
        <taxon>Hypocreomycetidae</taxon>
        <taxon>Hypocreales</taxon>
        <taxon>Hypocreaceae</taxon>
        <taxon>Cladobotryum</taxon>
    </lineage>
</organism>
<reference evidence="2 3" key="1">
    <citation type="submission" date="2024-01" db="EMBL/GenBank/DDBJ databases">
        <title>Complete genome of Cladobotryum mycophilum ATHUM6906.</title>
        <authorList>
            <person name="Christinaki A.C."/>
            <person name="Myridakis A.I."/>
            <person name="Kouvelis V.N."/>
        </authorList>
    </citation>
    <scope>NUCLEOTIDE SEQUENCE [LARGE SCALE GENOMIC DNA]</scope>
    <source>
        <strain evidence="2 3">ATHUM6906</strain>
    </source>
</reference>
<feature type="compositionally biased region" description="Basic and acidic residues" evidence="1">
    <location>
        <begin position="373"/>
        <end position="383"/>
    </location>
</feature>
<feature type="compositionally biased region" description="Polar residues" evidence="1">
    <location>
        <begin position="51"/>
        <end position="74"/>
    </location>
</feature>
<feature type="region of interest" description="Disordered" evidence="1">
    <location>
        <begin position="253"/>
        <end position="283"/>
    </location>
</feature>
<evidence type="ECO:0000313" key="3">
    <source>
        <dbReference type="Proteomes" id="UP001338125"/>
    </source>
</evidence>
<protein>
    <submittedName>
        <fullName evidence="2">Uncharacterized protein</fullName>
    </submittedName>
</protein>
<feature type="region of interest" description="Disordered" evidence="1">
    <location>
        <begin position="313"/>
        <end position="337"/>
    </location>
</feature>
<dbReference type="EMBL" id="JAVFKD010000002">
    <property type="protein sequence ID" value="KAK5997428.1"/>
    <property type="molecule type" value="Genomic_DNA"/>
</dbReference>
<feature type="region of interest" description="Disordered" evidence="1">
    <location>
        <begin position="28"/>
        <end position="74"/>
    </location>
</feature>
<evidence type="ECO:0000313" key="2">
    <source>
        <dbReference type="EMBL" id="KAK5997428.1"/>
    </source>
</evidence>
<accession>A0ABR0SZ79</accession>
<proteinExistence type="predicted"/>
<sequence length="414" mass="47247">MSREDNSTVKVFVKFKQHVDSNVSSGIHTLLGIPRSPEPSEALSSSSSSSTHQTGLPISKGTNLNPSSTYSIQSHPTTMDIMNMEKRPSQLDLFSVASWSYAPLNLRHLRPPVPNDLPSHHDAAIFTFEDAFEDLLVISQGNPLPDISTRVGQRKLLRQMYPNGEPMWFWLRRLESQGLLRRPRLDEMYRLDGFGPFSRQNESEFFQPHGLDWESFHNQLERRASDVWRRDSVADNGQSTGDFSDEAHKVSRNLEDGLTRHNPASVDESDSRHDAQQKGFPDNFDDIFSSITSSFAEGQKTWDTFVKSILENKSFPTNGSHQTTKHDKNGNKETVTQDEYVDRFGYLHTTVTRKTFDKDGREIGSQTHFTMRPADKRPNRSEEPEGNDANVIERTDSDDDGQQKPDKKQGWFWK</sequence>
<keyword evidence="3" id="KW-1185">Reference proteome</keyword>
<gene>
    <name evidence="2" type="ORF">PT974_02784</name>
</gene>
<feature type="compositionally biased region" description="Low complexity" evidence="1">
    <location>
        <begin position="39"/>
        <end position="50"/>
    </location>
</feature>
<comment type="caution">
    <text evidence="2">The sequence shown here is derived from an EMBL/GenBank/DDBJ whole genome shotgun (WGS) entry which is preliminary data.</text>
</comment>
<dbReference type="Proteomes" id="UP001338125">
    <property type="component" value="Unassembled WGS sequence"/>
</dbReference>
<feature type="compositionally biased region" description="Basic and acidic residues" evidence="1">
    <location>
        <begin position="391"/>
        <end position="414"/>
    </location>
</feature>
<feature type="region of interest" description="Disordered" evidence="1">
    <location>
        <begin position="357"/>
        <end position="414"/>
    </location>
</feature>